<gene>
    <name evidence="2" type="ORF">AWRI4620_LOCUS4767</name>
</gene>
<dbReference type="InterPro" id="IPR005152">
    <property type="entry name" value="Lipase_secreted"/>
</dbReference>
<reference evidence="2" key="1">
    <citation type="submission" date="2020-06" db="EMBL/GenBank/DDBJ databases">
        <authorList>
            <person name="Onetto C."/>
        </authorList>
    </citation>
    <scope>NUCLEOTIDE SEQUENCE</scope>
</reference>
<keyword evidence="3" id="KW-1185">Reference proteome</keyword>
<protein>
    <recommendedName>
        <fullName evidence="4">Alpha/beta-hydrolase</fullName>
    </recommendedName>
</protein>
<dbReference type="GO" id="GO:0016042">
    <property type="term" value="P:lipid catabolic process"/>
    <property type="evidence" value="ECO:0007669"/>
    <property type="project" value="InterPro"/>
</dbReference>
<dbReference type="SUPFAM" id="SSF53474">
    <property type="entry name" value="alpha/beta-Hydrolases"/>
    <property type="match status" value="1"/>
</dbReference>
<accession>A0A9N8PTT6</accession>
<sequence>MHLYSALAVVLVAVKSSLAGFSDQVTNFDLGPVFAFRHGCNITCQLLLEVTNRLDLEFVGKFFDEGFYATAPEFTSSSPGDILKIESFDASNLEIPTSIKTYRFQYTSIDVNGSLAPSTGFLALPAPNSYDTRSKLKLIAWAHGTTGLHCGCVPSSARKLWGYDSWGPLSDQGYAVVGTDYVGLGNNYTSHKYLSLAAHANDIYYSVMAVRKAFPDLFTVKWLSIGHSQGGGTVAIAPAVNALDLATTPYDKILPLPISDDYFAKAETPLLLMGIQAAFPSYGMPWAARALKERIQYASAAQSCLFATAGLTLDLTDEQLVVAGGAHPKDDDTLKEWTRQQAAAQGALSSMPILVIQGLSDTAILPECTRRAYENATRFSRIRLQEYPGVGHFEIVSASTPAWLEFVRDRFSGYPTSFESSRHVVDLDDPTLAGTSIDMSGISAQRMPCARDCYLRNFFGKMRSDTACVGEWCSPA</sequence>
<name>A0A9N8PTT6_9PEZI</name>
<keyword evidence="1" id="KW-0732">Signal</keyword>
<evidence type="ECO:0008006" key="4">
    <source>
        <dbReference type="Google" id="ProtNLM"/>
    </source>
</evidence>
<evidence type="ECO:0000313" key="2">
    <source>
        <dbReference type="EMBL" id="CAD0110512.1"/>
    </source>
</evidence>
<dbReference type="PANTHER" id="PTHR34853:SF1">
    <property type="entry name" value="LIPASE 5"/>
    <property type="match status" value="1"/>
</dbReference>
<feature type="signal peptide" evidence="1">
    <location>
        <begin position="1"/>
        <end position="19"/>
    </location>
</feature>
<evidence type="ECO:0000256" key="1">
    <source>
        <dbReference type="SAM" id="SignalP"/>
    </source>
</evidence>
<dbReference type="Gene3D" id="3.40.50.1820">
    <property type="entry name" value="alpha/beta hydrolase"/>
    <property type="match status" value="2"/>
</dbReference>
<dbReference type="PANTHER" id="PTHR34853">
    <property type="match status" value="1"/>
</dbReference>
<dbReference type="Proteomes" id="UP000745764">
    <property type="component" value="Unassembled WGS sequence"/>
</dbReference>
<proteinExistence type="predicted"/>
<dbReference type="OrthoDB" id="5382058at2759"/>
<dbReference type="GO" id="GO:0004806">
    <property type="term" value="F:triacylglycerol lipase activity"/>
    <property type="evidence" value="ECO:0007669"/>
    <property type="project" value="InterPro"/>
</dbReference>
<organism evidence="2 3">
    <name type="scientific">Aureobasidium uvarum</name>
    <dbReference type="NCBI Taxonomy" id="2773716"/>
    <lineage>
        <taxon>Eukaryota</taxon>
        <taxon>Fungi</taxon>
        <taxon>Dikarya</taxon>
        <taxon>Ascomycota</taxon>
        <taxon>Pezizomycotina</taxon>
        <taxon>Dothideomycetes</taxon>
        <taxon>Dothideomycetidae</taxon>
        <taxon>Dothideales</taxon>
        <taxon>Saccotheciaceae</taxon>
        <taxon>Aureobasidium</taxon>
    </lineage>
</organism>
<dbReference type="InterPro" id="IPR029058">
    <property type="entry name" value="AB_hydrolase_fold"/>
</dbReference>
<dbReference type="EMBL" id="CAINUL010000006">
    <property type="protein sequence ID" value="CAD0110512.1"/>
    <property type="molecule type" value="Genomic_DNA"/>
</dbReference>
<comment type="caution">
    <text evidence="2">The sequence shown here is derived from an EMBL/GenBank/DDBJ whole genome shotgun (WGS) entry which is preliminary data.</text>
</comment>
<evidence type="ECO:0000313" key="3">
    <source>
        <dbReference type="Proteomes" id="UP000745764"/>
    </source>
</evidence>
<feature type="chain" id="PRO_5040283191" description="Alpha/beta-hydrolase" evidence="1">
    <location>
        <begin position="20"/>
        <end position="476"/>
    </location>
</feature>
<dbReference type="AlphaFoldDB" id="A0A9N8PTT6"/>